<evidence type="ECO:0000256" key="5">
    <source>
        <dbReference type="HAMAP-Rule" id="MF_00050"/>
    </source>
</evidence>
<comment type="function">
    <text evidence="5">Associates with the EF-Tu.GDP complex and induces the exchange of GDP to GTP. It remains bound to the aminoacyl-tRNA.EF-Tu.GTP complex up to the GTP hydrolysis stage on the ribosome.</text>
</comment>
<accession>A0A1G2I3N6</accession>
<comment type="caution">
    <text evidence="7">The sequence shown here is derived from an EMBL/GenBank/DDBJ whole genome shotgun (WGS) entry which is preliminary data.</text>
</comment>
<dbReference type="EMBL" id="MHOT01000019">
    <property type="protein sequence ID" value="OGZ68678.1"/>
    <property type="molecule type" value="Genomic_DNA"/>
</dbReference>
<evidence type="ECO:0000313" key="8">
    <source>
        <dbReference type="Proteomes" id="UP000178820"/>
    </source>
</evidence>
<dbReference type="Proteomes" id="UP000178820">
    <property type="component" value="Unassembled WGS sequence"/>
</dbReference>
<gene>
    <name evidence="5 7" type="primary">tsf</name>
    <name evidence="7" type="ORF">A3D44_04105</name>
</gene>
<evidence type="ECO:0000313" key="7">
    <source>
        <dbReference type="EMBL" id="OGZ68678.1"/>
    </source>
</evidence>
<organism evidence="7 8">
    <name type="scientific">Candidatus Staskawiczbacteria bacterium RIFCSPHIGHO2_02_FULL_42_22</name>
    <dbReference type="NCBI Taxonomy" id="1802207"/>
    <lineage>
        <taxon>Bacteria</taxon>
        <taxon>Candidatus Staskawicziibacteriota</taxon>
    </lineage>
</organism>
<dbReference type="PANTHER" id="PTHR11741:SF0">
    <property type="entry name" value="ELONGATION FACTOR TS, MITOCHONDRIAL"/>
    <property type="match status" value="1"/>
</dbReference>
<dbReference type="STRING" id="1802207.A3D44_04105"/>
<feature type="domain" description="Translation elongation factor EFTs/EF1B dimerisation" evidence="6">
    <location>
        <begin position="32"/>
        <end position="194"/>
    </location>
</feature>
<proteinExistence type="inferred from homology"/>
<evidence type="ECO:0000256" key="2">
    <source>
        <dbReference type="ARBA" id="ARBA00016956"/>
    </source>
</evidence>
<dbReference type="Gene3D" id="1.10.286.20">
    <property type="match status" value="1"/>
</dbReference>
<dbReference type="PANTHER" id="PTHR11741">
    <property type="entry name" value="ELONGATION FACTOR TS"/>
    <property type="match status" value="1"/>
</dbReference>
<dbReference type="InterPro" id="IPR036402">
    <property type="entry name" value="EF-Ts_dimer_sf"/>
</dbReference>
<dbReference type="HAMAP" id="MF_00050">
    <property type="entry name" value="EF_Ts"/>
    <property type="match status" value="1"/>
</dbReference>
<evidence type="ECO:0000259" key="6">
    <source>
        <dbReference type="Pfam" id="PF00889"/>
    </source>
</evidence>
<name>A0A1G2I3N6_9BACT</name>
<dbReference type="InterPro" id="IPR009060">
    <property type="entry name" value="UBA-like_sf"/>
</dbReference>
<dbReference type="GO" id="GO:0005737">
    <property type="term" value="C:cytoplasm"/>
    <property type="evidence" value="ECO:0007669"/>
    <property type="project" value="UniProtKB-SubCell"/>
</dbReference>
<dbReference type="GO" id="GO:0003746">
    <property type="term" value="F:translation elongation factor activity"/>
    <property type="evidence" value="ECO:0007669"/>
    <property type="project" value="UniProtKB-UniRule"/>
</dbReference>
<dbReference type="Gene3D" id="3.30.479.20">
    <property type="entry name" value="Elongation factor Ts, dimerisation domain"/>
    <property type="match status" value="1"/>
</dbReference>
<dbReference type="InterPro" id="IPR014039">
    <property type="entry name" value="Transl_elong_EFTs/EF1B_dimer"/>
</dbReference>
<keyword evidence="3 5" id="KW-0251">Elongation factor</keyword>
<dbReference type="Gene3D" id="1.10.8.10">
    <property type="entry name" value="DNA helicase RuvA subunit, C-terminal domain"/>
    <property type="match status" value="1"/>
</dbReference>
<feature type="region of interest" description="Involved in Mg(2+) ion dislocation from EF-Tu" evidence="5">
    <location>
        <begin position="80"/>
        <end position="83"/>
    </location>
</feature>
<dbReference type="SUPFAM" id="SSF54713">
    <property type="entry name" value="Elongation factor Ts (EF-Ts), dimerisation domain"/>
    <property type="match status" value="1"/>
</dbReference>
<dbReference type="CDD" id="cd14275">
    <property type="entry name" value="UBA_EF-Ts"/>
    <property type="match status" value="1"/>
</dbReference>
<keyword evidence="4 5" id="KW-0648">Protein biosynthesis</keyword>
<dbReference type="InterPro" id="IPR001816">
    <property type="entry name" value="Transl_elong_EFTs/EF1B"/>
</dbReference>
<sequence length="194" mass="21757">MISIDDIKKLRDETGVSPVEIKKALAEANGDADKAKELLRIWGKKIVDKKISRETSQGLIDFYLHPNAKTGVLLDIRCETDFVASSPEFKNLAHEICLQIAALKPLFISENQIPGEFLDGETKIYKAEIANSGKPENLVAQILEGKIKKYKESISLLAQSWIKDDSKTIKNIIEDTVAKVGENIEVKRFARYEI</sequence>
<evidence type="ECO:0000256" key="1">
    <source>
        <dbReference type="ARBA" id="ARBA00005532"/>
    </source>
</evidence>
<dbReference type="FunFam" id="1.10.8.10:FF:000001">
    <property type="entry name" value="Elongation factor Ts"/>
    <property type="match status" value="1"/>
</dbReference>
<dbReference type="Pfam" id="PF00889">
    <property type="entry name" value="EF_TS"/>
    <property type="match status" value="1"/>
</dbReference>
<dbReference type="AlphaFoldDB" id="A0A1G2I3N6"/>
<evidence type="ECO:0000256" key="4">
    <source>
        <dbReference type="ARBA" id="ARBA00022917"/>
    </source>
</evidence>
<keyword evidence="5" id="KW-0963">Cytoplasm</keyword>
<comment type="similarity">
    <text evidence="1 5">Belongs to the EF-Ts family.</text>
</comment>
<comment type="subcellular location">
    <subcellularLocation>
        <location evidence="5">Cytoplasm</location>
    </subcellularLocation>
</comment>
<dbReference type="SUPFAM" id="SSF46934">
    <property type="entry name" value="UBA-like"/>
    <property type="match status" value="1"/>
</dbReference>
<reference evidence="7 8" key="1">
    <citation type="journal article" date="2016" name="Nat. Commun.">
        <title>Thousands of microbial genomes shed light on interconnected biogeochemical processes in an aquifer system.</title>
        <authorList>
            <person name="Anantharaman K."/>
            <person name="Brown C.T."/>
            <person name="Hug L.A."/>
            <person name="Sharon I."/>
            <person name="Castelle C.J."/>
            <person name="Probst A.J."/>
            <person name="Thomas B.C."/>
            <person name="Singh A."/>
            <person name="Wilkins M.J."/>
            <person name="Karaoz U."/>
            <person name="Brodie E.L."/>
            <person name="Williams K.H."/>
            <person name="Hubbard S.S."/>
            <person name="Banfield J.F."/>
        </authorList>
    </citation>
    <scope>NUCLEOTIDE SEQUENCE [LARGE SCALE GENOMIC DNA]</scope>
</reference>
<protein>
    <recommendedName>
        <fullName evidence="2 5">Elongation factor Ts</fullName>
        <shortName evidence="5">EF-Ts</shortName>
    </recommendedName>
</protein>
<evidence type="ECO:0000256" key="3">
    <source>
        <dbReference type="ARBA" id="ARBA00022768"/>
    </source>
</evidence>